<name>A0A0D8XMU0_DICVI</name>
<keyword evidence="4" id="KW-1185">Reference proteome</keyword>
<organism evidence="3 4">
    <name type="scientific">Dictyocaulus viviparus</name>
    <name type="common">Bovine lungworm</name>
    <dbReference type="NCBI Taxonomy" id="29172"/>
    <lineage>
        <taxon>Eukaryota</taxon>
        <taxon>Metazoa</taxon>
        <taxon>Ecdysozoa</taxon>
        <taxon>Nematoda</taxon>
        <taxon>Chromadorea</taxon>
        <taxon>Rhabditida</taxon>
        <taxon>Rhabditina</taxon>
        <taxon>Rhabditomorpha</taxon>
        <taxon>Strongyloidea</taxon>
        <taxon>Metastrongylidae</taxon>
        <taxon>Dictyocaulus</taxon>
    </lineage>
</organism>
<evidence type="ECO:0000313" key="3">
    <source>
        <dbReference type="EMBL" id="KJH45953.1"/>
    </source>
</evidence>
<dbReference type="OrthoDB" id="409824at2759"/>
<dbReference type="PROSITE" id="PS50097">
    <property type="entry name" value="BTB"/>
    <property type="match status" value="1"/>
</dbReference>
<dbReference type="AlphaFoldDB" id="A0A0D8XMU0"/>
<dbReference type="InterPro" id="IPR011333">
    <property type="entry name" value="SKP1/BTB/POZ_sf"/>
</dbReference>
<dbReference type="STRING" id="29172.A0A0D8XMU0"/>
<dbReference type="Gene3D" id="2.60.210.10">
    <property type="entry name" value="Apoptosis, Tumor Necrosis Factor Receptor Associated Protein 2, Chain A"/>
    <property type="match status" value="1"/>
</dbReference>
<gene>
    <name evidence="3" type="ORF">DICVIV_07993</name>
</gene>
<proteinExistence type="predicted"/>
<dbReference type="Pfam" id="PF22486">
    <property type="entry name" value="MATH_2"/>
    <property type="match status" value="1"/>
</dbReference>
<accession>A0A0D8XMU0</accession>
<feature type="non-terminal residue" evidence="3">
    <location>
        <position position="1"/>
    </location>
</feature>
<dbReference type="Proteomes" id="UP000053766">
    <property type="component" value="Unassembled WGS sequence"/>
</dbReference>
<reference evidence="4" key="2">
    <citation type="journal article" date="2016" name="Sci. Rep.">
        <title>Dictyocaulus viviparus genome, variome and transcriptome elucidate lungworm biology and support future intervention.</title>
        <authorList>
            <person name="McNulty S.N."/>
            <person name="Strube C."/>
            <person name="Rosa B.A."/>
            <person name="Martin J.C."/>
            <person name="Tyagi R."/>
            <person name="Choi Y.J."/>
            <person name="Wang Q."/>
            <person name="Hallsworth Pepin K."/>
            <person name="Zhang X."/>
            <person name="Ozersky P."/>
            <person name="Wilson R.K."/>
            <person name="Sternberg P.W."/>
            <person name="Gasser R.B."/>
            <person name="Mitreva M."/>
        </authorList>
    </citation>
    <scope>NUCLEOTIDE SEQUENCE [LARGE SCALE GENOMIC DNA]</scope>
    <source>
        <strain evidence="4">HannoverDv2000</strain>
    </source>
</reference>
<dbReference type="EMBL" id="KN716377">
    <property type="protein sequence ID" value="KJH45953.1"/>
    <property type="molecule type" value="Genomic_DNA"/>
</dbReference>
<reference evidence="3 4" key="1">
    <citation type="submission" date="2013-11" db="EMBL/GenBank/DDBJ databases">
        <title>Draft genome of the bovine lungworm Dictyocaulus viviparus.</title>
        <authorList>
            <person name="Mitreva M."/>
        </authorList>
    </citation>
    <scope>NUCLEOTIDE SEQUENCE [LARGE SCALE GENOMIC DNA]</scope>
    <source>
        <strain evidence="3 4">HannoverDv2000</strain>
    </source>
</reference>
<dbReference type="InterPro" id="IPR000210">
    <property type="entry name" value="BTB/POZ_dom"/>
</dbReference>
<dbReference type="PANTHER" id="PTHR47022:SF1">
    <property type="entry name" value="BTB AND MATH DOMAIN-CONTAINING PROTEIN 36-RELATED"/>
    <property type="match status" value="1"/>
</dbReference>
<dbReference type="SUPFAM" id="SSF54695">
    <property type="entry name" value="POZ domain"/>
    <property type="match status" value="1"/>
</dbReference>
<dbReference type="SUPFAM" id="SSF49599">
    <property type="entry name" value="TRAF domain-like"/>
    <property type="match status" value="1"/>
</dbReference>
<feature type="domain" description="BTB" evidence="1">
    <location>
        <begin position="117"/>
        <end position="184"/>
    </location>
</feature>
<sequence length="277" mass="32315">RRLEARHSDAEYLSVFIHCNPDSESTLWSSEAQVEFRLHSRRPGVPLLSRQFTKKLNFYTKTDGFPSFIKWRDIMDVNQGYIEDNKVMIEALVTVRKVVGVRNTDCIDFYSQEPHTSDGVLVIGEVRLHVNKAYLALHSPVFYAMFFGEFSEHDKCEIPIEGVILDEFIELLNVVYPSRKPITTENVEFLLELSDKFDIRYVIDECERFLISTQSIDIGKKLVLAGKYYLEKLENDCVRKFSTTENFKKLRRSEDYEDLSDATKVTLLEKLFKILNI</sequence>
<dbReference type="Pfam" id="PF00651">
    <property type="entry name" value="BTB"/>
    <property type="match status" value="1"/>
</dbReference>
<evidence type="ECO:0000259" key="2">
    <source>
        <dbReference type="PROSITE" id="PS50144"/>
    </source>
</evidence>
<evidence type="ECO:0000259" key="1">
    <source>
        <dbReference type="PROSITE" id="PS50097"/>
    </source>
</evidence>
<dbReference type="PANTHER" id="PTHR47022">
    <property type="entry name" value="BTB AND MATH DOMAIN-CONTAINING PROTEIN 36-RELATED"/>
    <property type="match status" value="1"/>
</dbReference>
<dbReference type="InterPro" id="IPR002083">
    <property type="entry name" value="MATH/TRAF_dom"/>
</dbReference>
<feature type="domain" description="MATH" evidence="2">
    <location>
        <begin position="1"/>
        <end position="93"/>
    </location>
</feature>
<dbReference type="PROSITE" id="PS50144">
    <property type="entry name" value="MATH"/>
    <property type="match status" value="1"/>
</dbReference>
<protein>
    <submittedName>
        <fullName evidence="3">BTB/POZ domain protein</fullName>
    </submittedName>
</protein>
<dbReference type="Gene3D" id="3.30.710.10">
    <property type="entry name" value="Potassium Channel Kv1.1, Chain A"/>
    <property type="match status" value="1"/>
</dbReference>
<dbReference type="SMART" id="SM00225">
    <property type="entry name" value="BTB"/>
    <property type="match status" value="1"/>
</dbReference>
<evidence type="ECO:0000313" key="4">
    <source>
        <dbReference type="Proteomes" id="UP000053766"/>
    </source>
</evidence>
<dbReference type="InterPro" id="IPR008974">
    <property type="entry name" value="TRAF-like"/>
</dbReference>